<accession>L0K704</accession>
<sequence>MKLIDQLQNKVDRKIYKRGKKYYKQGRVINYNYSFGGPKQVNIKAQVIGSKHYGISLSLELSNNQLVFIGQCSCPYDWGPICKHKVAVAYKFLNEDYSQLDSTSLQKANFNKLVTLSKELSQKEVDLKYFVKGLLADSMVNFKLKLESKDLSLAQLEEVIKERYF</sequence>
<keyword evidence="4" id="KW-1185">Reference proteome</keyword>
<dbReference type="RefSeq" id="WP_015326792.1">
    <property type="nucleotide sequence ID" value="NC_019978.1"/>
</dbReference>
<feature type="domain" description="SWIM-type" evidence="2">
    <location>
        <begin position="57"/>
        <end position="93"/>
    </location>
</feature>
<keyword evidence="1" id="KW-0479">Metal-binding</keyword>
<dbReference type="Proteomes" id="UP000010880">
    <property type="component" value="Chromosome"/>
</dbReference>
<reference evidence="4" key="1">
    <citation type="submission" date="2012-02" db="EMBL/GenBank/DDBJ databases">
        <title>The complete genome of Halobacteroides halobius DSM 5150.</title>
        <authorList>
            <person name="Lucas S."/>
            <person name="Copeland A."/>
            <person name="Lapidus A."/>
            <person name="Glavina del Rio T."/>
            <person name="Dalin E."/>
            <person name="Tice H."/>
            <person name="Bruce D."/>
            <person name="Goodwin L."/>
            <person name="Pitluck S."/>
            <person name="Peters L."/>
            <person name="Mikhailova N."/>
            <person name="Gu W."/>
            <person name="Kyrpides N."/>
            <person name="Mavromatis K."/>
            <person name="Ivanova N."/>
            <person name="Brettin T."/>
            <person name="Detter J.C."/>
            <person name="Han C."/>
            <person name="Larimer F."/>
            <person name="Land M."/>
            <person name="Hauser L."/>
            <person name="Markowitz V."/>
            <person name="Cheng J.-F."/>
            <person name="Hugenholtz P."/>
            <person name="Woyke T."/>
            <person name="Wu D."/>
            <person name="Tindall B."/>
            <person name="Pomrenke H."/>
            <person name="Brambilla E."/>
            <person name="Klenk H.-P."/>
            <person name="Eisen J.A."/>
        </authorList>
    </citation>
    <scope>NUCLEOTIDE SEQUENCE [LARGE SCALE GENOMIC DNA]</scope>
    <source>
        <strain evidence="4">ATCC 35273 / DSM 5150 / MD-1</strain>
    </source>
</reference>
<evidence type="ECO:0000256" key="1">
    <source>
        <dbReference type="PROSITE-ProRule" id="PRU00325"/>
    </source>
</evidence>
<protein>
    <recommendedName>
        <fullName evidence="2">SWIM-type domain-containing protein</fullName>
    </recommendedName>
</protein>
<name>L0K704_HALHC</name>
<dbReference type="GO" id="GO:0008270">
    <property type="term" value="F:zinc ion binding"/>
    <property type="evidence" value="ECO:0007669"/>
    <property type="project" value="UniProtKB-KW"/>
</dbReference>
<evidence type="ECO:0000313" key="4">
    <source>
        <dbReference type="Proteomes" id="UP000010880"/>
    </source>
</evidence>
<dbReference type="AlphaFoldDB" id="L0K704"/>
<dbReference type="OrthoDB" id="9760715at2"/>
<dbReference type="InterPro" id="IPR007527">
    <property type="entry name" value="Znf_SWIM"/>
</dbReference>
<dbReference type="STRING" id="748449.Halha_1117"/>
<dbReference type="PROSITE" id="PS50966">
    <property type="entry name" value="ZF_SWIM"/>
    <property type="match status" value="1"/>
</dbReference>
<keyword evidence="1" id="KW-0863">Zinc-finger</keyword>
<evidence type="ECO:0000313" key="3">
    <source>
        <dbReference type="EMBL" id="AGB41067.1"/>
    </source>
</evidence>
<dbReference type="eggNOG" id="COG4715">
    <property type="taxonomic scope" value="Bacteria"/>
</dbReference>
<proteinExistence type="predicted"/>
<dbReference type="HOGENOM" id="CLU_1608549_0_0_9"/>
<dbReference type="EMBL" id="CP003359">
    <property type="protein sequence ID" value="AGB41067.1"/>
    <property type="molecule type" value="Genomic_DNA"/>
</dbReference>
<evidence type="ECO:0000259" key="2">
    <source>
        <dbReference type="PROSITE" id="PS50966"/>
    </source>
</evidence>
<gene>
    <name evidence="3" type="ordered locus">Halha_1117</name>
</gene>
<keyword evidence="1" id="KW-0862">Zinc</keyword>
<dbReference type="KEGG" id="hhl:Halha_1117"/>
<organism evidence="3 4">
    <name type="scientific">Halobacteroides halobius (strain ATCC 35273 / DSM 5150 / MD-1)</name>
    <dbReference type="NCBI Taxonomy" id="748449"/>
    <lineage>
        <taxon>Bacteria</taxon>
        <taxon>Bacillati</taxon>
        <taxon>Bacillota</taxon>
        <taxon>Clostridia</taxon>
        <taxon>Halanaerobiales</taxon>
        <taxon>Halobacteroidaceae</taxon>
        <taxon>Halobacteroides</taxon>
    </lineage>
</organism>